<dbReference type="RefSeq" id="XP_040639064.1">
    <property type="nucleotide sequence ID" value="XM_040781838.1"/>
</dbReference>
<dbReference type="PANTHER" id="PTHR16631:SF26">
    <property type="entry name" value="GLUCAN 1,3-BETA-GLUCOSIDASE"/>
    <property type="match status" value="1"/>
</dbReference>
<keyword evidence="7" id="KW-0325">Glycoprotein</keyword>
<evidence type="ECO:0000256" key="10">
    <source>
        <dbReference type="ARBA" id="ARBA00038929"/>
    </source>
</evidence>
<evidence type="ECO:0000313" key="14">
    <source>
        <dbReference type="EMBL" id="EYE95376.1"/>
    </source>
</evidence>
<dbReference type="InterPro" id="IPR000490">
    <property type="entry name" value="Glyco_hydro_17"/>
</dbReference>
<dbReference type="GO" id="GO:0042973">
    <property type="term" value="F:glucan endo-1,3-beta-D-glucosidase activity"/>
    <property type="evidence" value="ECO:0007669"/>
    <property type="project" value="TreeGrafter"/>
</dbReference>
<evidence type="ECO:0000256" key="5">
    <source>
        <dbReference type="ARBA" id="ARBA00022729"/>
    </source>
</evidence>
<dbReference type="PANTHER" id="PTHR16631">
    <property type="entry name" value="GLUCAN 1,3-BETA-GLUCOSIDASE"/>
    <property type="match status" value="1"/>
</dbReference>
<accession>A0A017SF22</accession>
<dbReference type="InterPro" id="IPR017853">
    <property type="entry name" value="GH"/>
</dbReference>
<dbReference type="Pfam" id="PF00332">
    <property type="entry name" value="Glyco_hydro_17"/>
    <property type="match status" value="1"/>
</dbReference>
<dbReference type="OrthoDB" id="1293114at2759"/>
<dbReference type="GO" id="GO:0071555">
    <property type="term" value="P:cell wall organization"/>
    <property type="evidence" value="ECO:0007669"/>
    <property type="project" value="TreeGrafter"/>
</dbReference>
<keyword evidence="3" id="KW-0134">Cell wall</keyword>
<dbReference type="InterPro" id="IPR050732">
    <property type="entry name" value="Beta-glucan_modifiers"/>
</dbReference>
<feature type="chain" id="PRO_5001495602" description="glucan 1,3-beta-glucosidase" evidence="13">
    <location>
        <begin position="21"/>
        <end position="308"/>
    </location>
</feature>
<keyword evidence="8" id="KW-0326">Glycosidase</keyword>
<proteinExistence type="inferred from homology"/>
<evidence type="ECO:0000256" key="6">
    <source>
        <dbReference type="ARBA" id="ARBA00022801"/>
    </source>
</evidence>
<protein>
    <recommendedName>
        <fullName evidence="10">glucan 1,3-beta-glucosidase</fullName>
        <ecNumber evidence="10">3.2.1.58</ecNumber>
    </recommendedName>
    <alternativeName>
        <fullName evidence="11">Exo-1,3-beta-glucanase</fullName>
    </alternativeName>
</protein>
<evidence type="ECO:0000256" key="8">
    <source>
        <dbReference type="ARBA" id="ARBA00023295"/>
    </source>
</evidence>
<dbReference type="HOGENOM" id="CLU_028820_2_0_1"/>
<comment type="subcellular location">
    <subcellularLocation>
        <location evidence="1">Secreted</location>
        <location evidence="1">Cell wall</location>
    </subcellularLocation>
</comment>
<gene>
    <name evidence="14" type="ORF">EURHEDRAFT_412190</name>
</gene>
<evidence type="ECO:0000256" key="3">
    <source>
        <dbReference type="ARBA" id="ARBA00022512"/>
    </source>
</evidence>
<dbReference type="GO" id="GO:0009986">
    <property type="term" value="C:cell surface"/>
    <property type="evidence" value="ECO:0007669"/>
    <property type="project" value="TreeGrafter"/>
</dbReference>
<evidence type="ECO:0000256" key="7">
    <source>
        <dbReference type="ARBA" id="ARBA00023180"/>
    </source>
</evidence>
<keyword evidence="5 13" id="KW-0732">Signal</keyword>
<keyword evidence="15" id="KW-1185">Reference proteome</keyword>
<feature type="signal peptide" evidence="13">
    <location>
        <begin position="1"/>
        <end position="20"/>
    </location>
</feature>
<dbReference type="Gene3D" id="3.20.20.80">
    <property type="entry name" value="Glycosidases"/>
    <property type="match status" value="2"/>
</dbReference>
<evidence type="ECO:0000256" key="12">
    <source>
        <dbReference type="RuleBase" id="RU004335"/>
    </source>
</evidence>
<dbReference type="Proteomes" id="UP000019804">
    <property type="component" value="Unassembled WGS sequence"/>
</dbReference>
<evidence type="ECO:0000256" key="9">
    <source>
        <dbReference type="ARBA" id="ARBA00036824"/>
    </source>
</evidence>
<dbReference type="EC" id="3.2.1.58" evidence="10"/>
<evidence type="ECO:0000256" key="11">
    <source>
        <dbReference type="ARBA" id="ARBA00041761"/>
    </source>
</evidence>
<comment type="catalytic activity">
    <reaction evidence="9">
        <text>Successive hydrolysis of beta-D-glucose units from the non-reducing ends of (1-&gt;3)-beta-D-glucans, releasing alpha-glucose.</text>
        <dbReference type="EC" id="3.2.1.58"/>
    </reaction>
</comment>
<evidence type="ECO:0000256" key="1">
    <source>
        <dbReference type="ARBA" id="ARBA00004191"/>
    </source>
</evidence>
<dbReference type="EMBL" id="KK088422">
    <property type="protein sequence ID" value="EYE95376.1"/>
    <property type="molecule type" value="Genomic_DNA"/>
</dbReference>
<comment type="similarity">
    <text evidence="2 12">Belongs to the glycosyl hydrolase 17 family.</text>
</comment>
<dbReference type="GO" id="GO:0004338">
    <property type="term" value="F:glucan exo-1,3-beta-glucosidase activity"/>
    <property type="evidence" value="ECO:0007669"/>
    <property type="project" value="UniProtKB-EC"/>
</dbReference>
<evidence type="ECO:0000256" key="2">
    <source>
        <dbReference type="ARBA" id="ARBA00008773"/>
    </source>
</evidence>
<dbReference type="STRING" id="1388766.A0A017SF22"/>
<keyword evidence="4" id="KW-0964">Secreted</keyword>
<dbReference type="GO" id="GO:0005576">
    <property type="term" value="C:extracellular region"/>
    <property type="evidence" value="ECO:0007669"/>
    <property type="project" value="TreeGrafter"/>
</dbReference>
<reference evidence="15" key="1">
    <citation type="journal article" date="2014" name="Nat. Commun.">
        <title>Genomic adaptations of the halophilic Dead Sea filamentous fungus Eurotium rubrum.</title>
        <authorList>
            <person name="Kis-Papo T."/>
            <person name="Weig A.R."/>
            <person name="Riley R."/>
            <person name="Persoh D."/>
            <person name="Salamov A."/>
            <person name="Sun H."/>
            <person name="Lipzen A."/>
            <person name="Wasser S.P."/>
            <person name="Rambold G."/>
            <person name="Grigoriev I.V."/>
            <person name="Nevo E."/>
        </authorList>
    </citation>
    <scope>NUCLEOTIDE SEQUENCE [LARGE SCALE GENOMIC DNA]</scope>
    <source>
        <strain evidence="15">CBS 135680</strain>
    </source>
</reference>
<keyword evidence="6 14" id="KW-0378">Hydrolase</keyword>
<dbReference type="GO" id="GO:0005975">
    <property type="term" value="P:carbohydrate metabolic process"/>
    <property type="evidence" value="ECO:0007669"/>
    <property type="project" value="InterPro"/>
</dbReference>
<dbReference type="GeneID" id="63696962"/>
<sequence length="308" mass="33419">MRVSGLLPVLLAALPAAATSNDGRGLLGLALGNQNADGSCKATSDYKADFDAIKSVTTLVRTYSASNCDTAKNIIPAAKEKGFKVVLGVWPDYDQSFNEDFDALKSSVHGNEDTVRAITVGSEVLYRGGLTAEQLLNRIQQVQKEFPDLSVGFVESWNKLNDGTADPILQGGVNYVLANGFAYWQNTAIDSAPKTYFSDMSQAMEHIQQAAGDNAKNIRFGNGETGWPTDGGSDYGAAKAGTKNAEQYWKEGVCGMLAWGVDVFYFEAFDESWKPLSKGDNGQMMDETHWGLFTADRKLKFDISCPKN</sequence>
<evidence type="ECO:0000313" key="15">
    <source>
        <dbReference type="Proteomes" id="UP000019804"/>
    </source>
</evidence>
<name>A0A017SF22_ASPRC</name>
<dbReference type="GO" id="GO:0009277">
    <property type="term" value="C:fungal-type cell wall"/>
    <property type="evidence" value="ECO:0007669"/>
    <property type="project" value="TreeGrafter"/>
</dbReference>
<dbReference type="AlphaFoldDB" id="A0A017SF22"/>
<dbReference type="SUPFAM" id="SSF51445">
    <property type="entry name" value="(Trans)glycosidases"/>
    <property type="match status" value="1"/>
</dbReference>
<organism evidence="14 15">
    <name type="scientific">Aspergillus ruber (strain CBS 135680)</name>
    <dbReference type="NCBI Taxonomy" id="1388766"/>
    <lineage>
        <taxon>Eukaryota</taxon>
        <taxon>Fungi</taxon>
        <taxon>Dikarya</taxon>
        <taxon>Ascomycota</taxon>
        <taxon>Pezizomycotina</taxon>
        <taxon>Eurotiomycetes</taxon>
        <taxon>Eurotiomycetidae</taxon>
        <taxon>Eurotiales</taxon>
        <taxon>Aspergillaceae</taxon>
        <taxon>Aspergillus</taxon>
        <taxon>Aspergillus subgen. Aspergillus</taxon>
    </lineage>
</organism>
<evidence type="ECO:0000256" key="13">
    <source>
        <dbReference type="SAM" id="SignalP"/>
    </source>
</evidence>
<evidence type="ECO:0000256" key="4">
    <source>
        <dbReference type="ARBA" id="ARBA00022525"/>
    </source>
</evidence>